<evidence type="ECO:0000313" key="2">
    <source>
        <dbReference type="Proteomes" id="UP001344906"/>
    </source>
</evidence>
<reference evidence="1 2" key="1">
    <citation type="submission" date="2023-02" db="EMBL/GenBank/DDBJ databases">
        <title>Dictyobacter halimunensis sp. nov., a new member of the class Ktedonobacteria from forest soil in a geothermal area.</title>
        <authorList>
            <person name="Rachmania M.K."/>
            <person name="Ningsih F."/>
            <person name="Sakai Y."/>
            <person name="Yabe S."/>
            <person name="Yokota A."/>
            <person name="Sjamsuridzal W."/>
        </authorList>
    </citation>
    <scope>NUCLEOTIDE SEQUENCE [LARGE SCALE GENOMIC DNA]</scope>
    <source>
        <strain evidence="1 2">S3.2.2.5</strain>
    </source>
</reference>
<name>A0ABQ6FM31_9CHLR</name>
<organism evidence="1 2">
    <name type="scientific">Dictyobacter halimunensis</name>
    <dbReference type="NCBI Taxonomy" id="3026934"/>
    <lineage>
        <taxon>Bacteria</taxon>
        <taxon>Bacillati</taxon>
        <taxon>Chloroflexota</taxon>
        <taxon>Ktedonobacteria</taxon>
        <taxon>Ktedonobacterales</taxon>
        <taxon>Dictyobacteraceae</taxon>
        <taxon>Dictyobacter</taxon>
    </lineage>
</organism>
<gene>
    <name evidence="1" type="ORF">KDH_11540</name>
</gene>
<dbReference type="Proteomes" id="UP001344906">
    <property type="component" value="Unassembled WGS sequence"/>
</dbReference>
<protein>
    <submittedName>
        <fullName evidence="1">Uncharacterized protein</fullName>
    </submittedName>
</protein>
<dbReference type="EMBL" id="BSRI01000001">
    <property type="protein sequence ID" value="GLV54306.1"/>
    <property type="molecule type" value="Genomic_DNA"/>
</dbReference>
<accession>A0ABQ6FM31</accession>
<sequence>MVTLDQDQFTITVTSTFITQYAPEELPLLPGIVEVFQHNPEKFLKKQNEGGEDLLGFGPAEVATLLTPVVLLVTDAVITAIAEKSAASLVDRIVERVKKLFGTHRKKIIQVPDLSKEQLTWIHEQAYSKARTYNLSDNRAMQLADSIIAGLVTSQPPKKP</sequence>
<keyword evidence="2" id="KW-1185">Reference proteome</keyword>
<evidence type="ECO:0000313" key="1">
    <source>
        <dbReference type="EMBL" id="GLV54306.1"/>
    </source>
</evidence>
<proteinExistence type="predicted"/>
<comment type="caution">
    <text evidence="1">The sequence shown here is derived from an EMBL/GenBank/DDBJ whole genome shotgun (WGS) entry which is preliminary data.</text>
</comment>